<dbReference type="Pfam" id="PF06732">
    <property type="entry name" value="Pescadillo_N"/>
    <property type="match status" value="1"/>
</dbReference>
<evidence type="ECO:0008006" key="4">
    <source>
        <dbReference type="Google" id="ProtNLM"/>
    </source>
</evidence>
<feature type="region of interest" description="Disordered" evidence="2">
    <location>
        <begin position="427"/>
        <end position="455"/>
    </location>
</feature>
<feature type="compositionally biased region" description="Basic and acidic residues" evidence="2">
    <location>
        <begin position="345"/>
        <end position="365"/>
    </location>
</feature>
<evidence type="ECO:0000256" key="2">
    <source>
        <dbReference type="SAM" id="MobiDB-lite"/>
    </source>
</evidence>
<sequence length="455" mass="52246">MMDLPKYTLATVIKERYPAFTDALKDMDDALCLVSLFATLPQHQALGIANKDIENCKKLYSRWMAYCSVAQCLKKAFFSIKGIYYQVELMGQTITWVAPYQFNQRLPFDVDYKVMGTFLEFYQSLVRFVNFKLFKDIGMAYPMEADALYDEQYLNMDRVQAVQARVSKDLDSQMSESIEQIGVSDEFKNTPELQALNRKQSELKKKRRLFAKSVFQLGREVGVGACCLQFLVASFGGSFLTHDEEDAAKLKSVTHHVMDKEVPAAYLSKHKNKEFVQPQYLVDSLNNLFLLPTTAYRPGVPPPPHLSPFTDNDQEGYVPLRAKEIKHLKGEEVVESESEDDEEVEAPKSKGKAAVEDNENMKGDADSSSDEEGSDEEENVEKAQERIKLSKQEKEAMNKKLKQDLEQEQKELAKTLMTNRQRKLYQKLQSEQESKKEVAKKLKVKRKQIEKKKKN</sequence>
<organism evidence="3">
    <name type="scientific">Strombidium inclinatum</name>
    <dbReference type="NCBI Taxonomy" id="197538"/>
    <lineage>
        <taxon>Eukaryota</taxon>
        <taxon>Sar</taxon>
        <taxon>Alveolata</taxon>
        <taxon>Ciliophora</taxon>
        <taxon>Intramacronucleata</taxon>
        <taxon>Spirotrichea</taxon>
        <taxon>Oligotrichia</taxon>
        <taxon>Strombidiidae</taxon>
        <taxon>Strombidium</taxon>
    </lineage>
</organism>
<feature type="compositionally biased region" description="Basic residues" evidence="2">
    <location>
        <begin position="441"/>
        <end position="455"/>
    </location>
</feature>
<protein>
    <recommendedName>
        <fullName evidence="4">Pescadillo homolog</fullName>
    </recommendedName>
</protein>
<dbReference type="Gene3D" id="3.40.50.10190">
    <property type="entry name" value="BRCT domain"/>
    <property type="match status" value="1"/>
</dbReference>
<reference evidence="3" key="1">
    <citation type="submission" date="2021-01" db="EMBL/GenBank/DDBJ databases">
        <authorList>
            <person name="Corre E."/>
            <person name="Pelletier E."/>
            <person name="Niang G."/>
            <person name="Scheremetjew M."/>
            <person name="Finn R."/>
            <person name="Kale V."/>
            <person name="Holt S."/>
            <person name="Cochrane G."/>
            <person name="Meng A."/>
            <person name="Brown T."/>
            <person name="Cohen L."/>
        </authorList>
    </citation>
    <scope>NUCLEOTIDE SEQUENCE</scope>
    <source>
        <strain evidence="3">S3</strain>
    </source>
</reference>
<feature type="region of interest" description="Disordered" evidence="2">
    <location>
        <begin position="328"/>
        <end position="406"/>
    </location>
</feature>
<dbReference type="InterPro" id="IPR036420">
    <property type="entry name" value="BRCT_dom_sf"/>
</dbReference>
<dbReference type="EMBL" id="HBIH01000369">
    <property type="protein sequence ID" value="CAE0319593.1"/>
    <property type="molecule type" value="Transcribed_RNA"/>
</dbReference>
<feature type="compositionally biased region" description="Basic and acidic residues" evidence="2">
    <location>
        <begin position="430"/>
        <end position="440"/>
    </location>
</feature>
<gene>
    <name evidence="3" type="ORF">SINC0208_LOCUS170</name>
</gene>
<name>A0A7S3IC63_9SPIT</name>
<dbReference type="GO" id="GO:0003723">
    <property type="term" value="F:RNA binding"/>
    <property type="evidence" value="ECO:0007669"/>
    <property type="project" value="TreeGrafter"/>
</dbReference>
<accession>A0A7S3IC63</accession>
<feature type="compositionally biased region" description="Acidic residues" evidence="2">
    <location>
        <begin position="333"/>
        <end position="344"/>
    </location>
</feature>
<dbReference type="SUPFAM" id="SSF52113">
    <property type="entry name" value="BRCT domain"/>
    <property type="match status" value="1"/>
</dbReference>
<dbReference type="PANTHER" id="PTHR12221:SF6">
    <property type="entry name" value="PESCADILLO HOMOLOG"/>
    <property type="match status" value="1"/>
</dbReference>
<comment type="subcellular location">
    <subcellularLocation>
        <location evidence="1">Nucleus</location>
    </subcellularLocation>
</comment>
<dbReference type="PANTHER" id="PTHR12221">
    <property type="entry name" value="PESCADILLO - RELATED"/>
    <property type="match status" value="1"/>
</dbReference>
<evidence type="ECO:0000256" key="1">
    <source>
        <dbReference type="ARBA" id="ARBA00004123"/>
    </source>
</evidence>
<dbReference type="GO" id="GO:0000463">
    <property type="term" value="P:maturation of LSU-rRNA from tricistronic rRNA transcript (SSU-rRNA, 5.8S rRNA, LSU-rRNA)"/>
    <property type="evidence" value="ECO:0007669"/>
    <property type="project" value="TreeGrafter"/>
</dbReference>
<feature type="compositionally biased region" description="Acidic residues" evidence="2">
    <location>
        <begin position="367"/>
        <end position="379"/>
    </location>
</feature>
<feature type="compositionally biased region" description="Basic and acidic residues" evidence="2">
    <location>
        <begin position="380"/>
        <end position="406"/>
    </location>
</feature>
<dbReference type="InterPro" id="IPR010613">
    <property type="entry name" value="PES"/>
</dbReference>
<dbReference type="GO" id="GO:0070545">
    <property type="term" value="C:PeBoW complex"/>
    <property type="evidence" value="ECO:0007669"/>
    <property type="project" value="TreeGrafter"/>
</dbReference>
<dbReference type="AlphaFoldDB" id="A0A7S3IC63"/>
<proteinExistence type="predicted"/>
<evidence type="ECO:0000313" key="3">
    <source>
        <dbReference type="EMBL" id="CAE0319593.1"/>
    </source>
</evidence>